<evidence type="ECO:0000313" key="3">
    <source>
        <dbReference type="EMBL" id="CPR20868.1"/>
    </source>
</evidence>
<evidence type="ECO:0000256" key="1">
    <source>
        <dbReference type="PROSITE-ProRule" id="PRU00169"/>
    </source>
</evidence>
<accession>A0A0D6JH83</accession>
<protein>
    <submittedName>
        <fullName evidence="3">Chemotaxis protein CheY (Modular protein)</fullName>
    </submittedName>
</protein>
<dbReference type="EMBL" id="LN829119">
    <property type="protein sequence ID" value="CPR20868.1"/>
    <property type="molecule type" value="Genomic_DNA"/>
</dbReference>
<proteinExistence type="predicted"/>
<dbReference type="AlphaFoldDB" id="A0A0D6JH83"/>
<feature type="domain" description="Response regulatory" evidence="2">
    <location>
        <begin position="63"/>
        <end position="180"/>
    </location>
</feature>
<keyword evidence="1" id="KW-0597">Phosphoprotein</keyword>
<dbReference type="SMART" id="SM00448">
    <property type="entry name" value="REC"/>
    <property type="match status" value="1"/>
</dbReference>
<dbReference type="Pfam" id="PF00072">
    <property type="entry name" value="Response_reg"/>
    <property type="match status" value="1"/>
</dbReference>
<evidence type="ECO:0000313" key="4">
    <source>
        <dbReference type="Proteomes" id="UP000033187"/>
    </source>
</evidence>
<dbReference type="InterPro" id="IPR011006">
    <property type="entry name" value="CheY-like_superfamily"/>
</dbReference>
<dbReference type="PROSITE" id="PS50110">
    <property type="entry name" value="RESPONSE_REGULATORY"/>
    <property type="match status" value="1"/>
</dbReference>
<sequence>MNFQSPVTPVTGLFAFLSDFSRGLPLAVDSFAQVLSGTQSSLVGTALCSPSRGYRNVTAQSVSVLIVEDRIVMQKILCRLLAQLGFKRIDTALNGQLALNLVSSKHYDLILSDWNMDEMNGLELLKAVRQNKKSADTPFVLITAEAKSANIQAAELAGANGYLIKPFKLIQLQKTIEQILGPIDLPDESYAPTA</sequence>
<dbReference type="GO" id="GO:0000160">
    <property type="term" value="P:phosphorelay signal transduction system"/>
    <property type="evidence" value="ECO:0007669"/>
    <property type="project" value="InterPro"/>
</dbReference>
<dbReference type="InterPro" id="IPR001789">
    <property type="entry name" value="Sig_transdc_resp-reg_receiver"/>
</dbReference>
<name>A0A0D6JH83_9HYPH</name>
<dbReference type="SUPFAM" id="SSF52172">
    <property type="entry name" value="CheY-like"/>
    <property type="match status" value="1"/>
</dbReference>
<keyword evidence="4" id="KW-1185">Reference proteome</keyword>
<dbReference type="Proteomes" id="UP000033187">
    <property type="component" value="Chromosome 1"/>
</dbReference>
<dbReference type="InterPro" id="IPR052048">
    <property type="entry name" value="ST_Response_Regulator"/>
</dbReference>
<dbReference type="PANTHER" id="PTHR43228">
    <property type="entry name" value="TWO-COMPONENT RESPONSE REGULATOR"/>
    <property type="match status" value="1"/>
</dbReference>
<dbReference type="KEGG" id="fiy:BN1229_v1_2802"/>
<reference evidence="4" key="1">
    <citation type="submission" date="2015-02" db="EMBL/GenBank/DDBJ databases">
        <authorList>
            <person name="Chooi Y.-H."/>
        </authorList>
    </citation>
    <scope>NUCLEOTIDE SEQUENCE [LARGE SCALE GENOMIC DNA]</scope>
    <source>
        <strain evidence="4">strain Y</strain>
    </source>
</reference>
<organism evidence="3 4">
    <name type="scientific">Candidatus Filomicrobium marinum</name>
    <dbReference type="NCBI Taxonomy" id="1608628"/>
    <lineage>
        <taxon>Bacteria</taxon>
        <taxon>Pseudomonadati</taxon>
        <taxon>Pseudomonadota</taxon>
        <taxon>Alphaproteobacteria</taxon>
        <taxon>Hyphomicrobiales</taxon>
        <taxon>Hyphomicrobiaceae</taxon>
        <taxon>Filomicrobium</taxon>
    </lineage>
</organism>
<dbReference type="Gene3D" id="3.40.50.2300">
    <property type="match status" value="1"/>
</dbReference>
<feature type="modified residue" description="4-aspartylphosphate" evidence="1">
    <location>
        <position position="113"/>
    </location>
</feature>
<gene>
    <name evidence="3" type="ORF">YBN1229_v1_2802</name>
</gene>
<dbReference type="PANTHER" id="PTHR43228:SF1">
    <property type="entry name" value="TWO-COMPONENT RESPONSE REGULATOR ARR22"/>
    <property type="match status" value="1"/>
</dbReference>
<evidence type="ECO:0000259" key="2">
    <source>
        <dbReference type="PROSITE" id="PS50110"/>
    </source>
</evidence>
<dbReference type="KEGG" id="fil:BN1229_v1_3118"/>